<accession>A0A2A2I1N9</accession>
<keyword evidence="2" id="KW-1185">Reference proteome</keyword>
<protein>
    <recommendedName>
        <fullName evidence="3">DNA-binding protein</fullName>
    </recommendedName>
</protein>
<evidence type="ECO:0008006" key="3">
    <source>
        <dbReference type="Google" id="ProtNLM"/>
    </source>
</evidence>
<evidence type="ECO:0000313" key="2">
    <source>
        <dbReference type="Proteomes" id="UP000218332"/>
    </source>
</evidence>
<comment type="caution">
    <text evidence="1">The sequence shown here is derived from an EMBL/GenBank/DDBJ whole genome shotgun (WGS) entry which is preliminary data.</text>
</comment>
<name>A0A2A2I1N9_9GAMM</name>
<gene>
    <name evidence="1" type="ORF">CF392_12260</name>
</gene>
<dbReference type="AlphaFoldDB" id="A0A2A2I1N9"/>
<sequence>MKVQRPVRPGWFFRNRRQYLALSEVPRTLNIPSQEVQDAVTLGELQIERISGCKAVSVNELFHYIDMRGGKR</sequence>
<proteinExistence type="predicted"/>
<dbReference type="Proteomes" id="UP000218332">
    <property type="component" value="Unassembled WGS sequence"/>
</dbReference>
<organism evidence="1 2">
    <name type="scientific">Tamilnaduibacter salinus</name>
    <dbReference type="NCBI Taxonomy" id="1484056"/>
    <lineage>
        <taxon>Bacteria</taxon>
        <taxon>Pseudomonadati</taxon>
        <taxon>Pseudomonadota</taxon>
        <taxon>Gammaproteobacteria</taxon>
        <taxon>Pseudomonadales</taxon>
        <taxon>Marinobacteraceae</taxon>
        <taxon>Tamilnaduibacter</taxon>
    </lineage>
</organism>
<reference evidence="1 2" key="1">
    <citation type="submission" date="2017-07" db="EMBL/GenBank/DDBJ databases">
        <title>Tamlnaduibacter salinus (Mi-7) genome sequencing.</title>
        <authorList>
            <person name="Verma A."/>
            <person name="Krishnamurthi S."/>
        </authorList>
    </citation>
    <scope>NUCLEOTIDE SEQUENCE [LARGE SCALE GENOMIC DNA]</scope>
    <source>
        <strain evidence="1 2">Mi-7</strain>
    </source>
</reference>
<evidence type="ECO:0000313" key="1">
    <source>
        <dbReference type="EMBL" id="PAV25204.1"/>
    </source>
</evidence>
<dbReference type="EMBL" id="NMPM01000073">
    <property type="protein sequence ID" value="PAV25204.1"/>
    <property type="molecule type" value="Genomic_DNA"/>
</dbReference>